<dbReference type="RefSeq" id="WP_184700796.1">
    <property type="nucleotide sequence ID" value="NZ_JACHBG010000001.1"/>
</dbReference>
<accession>A0A7X0IN58</accession>
<protein>
    <submittedName>
        <fullName evidence="5">PAS domain S-box-containing protein</fullName>
    </submittedName>
</protein>
<evidence type="ECO:0000256" key="1">
    <source>
        <dbReference type="ARBA" id="ARBA00022553"/>
    </source>
</evidence>
<gene>
    <name evidence="5" type="ORF">GGD46_000125</name>
</gene>
<dbReference type="InterPro" id="IPR001789">
    <property type="entry name" value="Sig_transdc_resp-reg_receiver"/>
</dbReference>
<dbReference type="SUPFAM" id="SSF55785">
    <property type="entry name" value="PYP-like sensor domain (PAS domain)"/>
    <property type="match status" value="1"/>
</dbReference>
<evidence type="ECO:0000259" key="4">
    <source>
        <dbReference type="PROSITE" id="PS50110"/>
    </source>
</evidence>
<dbReference type="InterPro" id="IPR000014">
    <property type="entry name" value="PAS"/>
</dbReference>
<dbReference type="PANTHER" id="PTHR45339">
    <property type="entry name" value="HYBRID SIGNAL TRANSDUCTION HISTIDINE KINASE J"/>
    <property type="match status" value="1"/>
</dbReference>
<dbReference type="PROSITE" id="PS50110">
    <property type="entry name" value="RESPONSE_REGULATORY"/>
    <property type="match status" value="1"/>
</dbReference>
<dbReference type="GO" id="GO:0000160">
    <property type="term" value="P:phosphorelay signal transduction system"/>
    <property type="evidence" value="ECO:0007669"/>
    <property type="project" value="UniProtKB-KW"/>
</dbReference>
<feature type="domain" description="Response regulatory" evidence="4">
    <location>
        <begin position="452"/>
        <end position="570"/>
    </location>
</feature>
<dbReference type="InterPro" id="IPR011006">
    <property type="entry name" value="CheY-like_superfamily"/>
</dbReference>
<evidence type="ECO:0000256" key="3">
    <source>
        <dbReference type="PROSITE-ProRule" id="PRU00169"/>
    </source>
</evidence>
<dbReference type="CDD" id="cd00130">
    <property type="entry name" value="PAS"/>
    <property type="match status" value="1"/>
</dbReference>
<dbReference type="Pfam" id="PF00072">
    <property type="entry name" value="Response_reg"/>
    <property type="match status" value="1"/>
</dbReference>
<dbReference type="CDD" id="cd17546">
    <property type="entry name" value="REC_hyHK_CKI1_RcsC-like"/>
    <property type="match status" value="1"/>
</dbReference>
<organism evidence="5 6">
    <name type="scientific">Rhizobium lusitanum</name>
    <dbReference type="NCBI Taxonomy" id="293958"/>
    <lineage>
        <taxon>Bacteria</taxon>
        <taxon>Pseudomonadati</taxon>
        <taxon>Pseudomonadota</taxon>
        <taxon>Alphaproteobacteria</taxon>
        <taxon>Hyphomicrobiales</taxon>
        <taxon>Rhizobiaceae</taxon>
        <taxon>Rhizobium/Agrobacterium group</taxon>
        <taxon>Rhizobium</taxon>
    </lineage>
</organism>
<dbReference type="Gene3D" id="3.30.450.20">
    <property type="entry name" value="PAS domain"/>
    <property type="match status" value="1"/>
</dbReference>
<dbReference type="PANTHER" id="PTHR45339:SF1">
    <property type="entry name" value="HYBRID SIGNAL TRANSDUCTION HISTIDINE KINASE J"/>
    <property type="match status" value="1"/>
</dbReference>
<dbReference type="NCBIfam" id="TIGR00229">
    <property type="entry name" value="sensory_box"/>
    <property type="match status" value="1"/>
</dbReference>
<reference evidence="5 6" key="1">
    <citation type="submission" date="2020-08" db="EMBL/GenBank/DDBJ databases">
        <title>Genomic Encyclopedia of Type Strains, Phase IV (KMG-V): Genome sequencing to study the core and pangenomes of soil and plant-associated prokaryotes.</title>
        <authorList>
            <person name="Whitman W."/>
        </authorList>
    </citation>
    <scope>NUCLEOTIDE SEQUENCE [LARGE SCALE GENOMIC DNA]</scope>
    <source>
        <strain evidence="5 6">SEMIA 4060</strain>
    </source>
</reference>
<dbReference type="Proteomes" id="UP000565576">
    <property type="component" value="Unassembled WGS sequence"/>
</dbReference>
<dbReference type="EMBL" id="JACHBG010000001">
    <property type="protein sequence ID" value="MBB6482882.1"/>
    <property type="molecule type" value="Genomic_DNA"/>
</dbReference>
<feature type="modified residue" description="4-aspartylphosphate" evidence="3">
    <location>
        <position position="501"/>
    </location>
</feature>
<keyword evidence="1 3" id="KW-0597">Phosphoprotein</keyword>
<keyword evidence="2" id="KW-0902">Two-component regulatory system</keyword>
<dbReference type="InterPro" id="IPR035965">
    <property type="entry name" value="PAS-like_dom_sf"/>
</dbReference>
<dbReference type="SUPFAM" id="SSF52172">
    <property type="entry name" value="CheY-like"/>
    <property type="match status" value="1"/>
</dbReference>
<name>A0A7X0IN58_9HYPH</name>
<dbReference type="AlphaFoldDB" id="A0A7X0IN58"/>
<evidence type="ECO:0000256" key="2">
    <source>
        <dbReference type="ARBA" id="ARBA00023012"/>
    </source>
</evidence>
<dbReference type="InterPro" id="IPR013656">
    <property type="entry name" value="PAS_4"/>
</dbReference>
<proteinExistence type="predicted"/>
<evidence type="ECO:0000313" key="6">
    <source>
        <dbReference type="Proteomes" id="UP000565576"/>
    </source>
</evidence>
<comment type="caution">
    <text evidence="5">The sequence shown here is derived from an EMBL/GenBank/DDBJ whole genome shotgun (WGS) entry which is preliminary data.</text>
</comment>
<dbReference type="Gene3D" id="3.40.50.2300">
    <property type="match status" value="1"/>
</dbReference>
<evidence type="ECO:0000313" key="5">
    <source>
        <dbReference type="EMBL" id="MBB6482882.1"/>
    </source>
</evidence>
<dbReference type="SMART" id="SM00448">
    <property type="entry name" value="REC"/>
    <property type="match status" value="1"/>
</dbReference>
<sequence>MTAEIEKAALAMMTEDPPSGSNLHSMFFDAFCDGLSSAFFAYDKNDLLLFASRQVLNFFPIQPEFLRSSTRLRDFLGAVFDTGVLCQAGPSKSVANRDGWISQRIASHWRERSETTEHFVDDRRVRIINRRLSSGIGFCILSDVSEMKKREEQWRIDMERVQLTEDILDGLPFPLFVKDQNMVYVAVNRAFCDKYQTAADEVRGRKGIDLFSTDLATRFDESDRHVIETGEMSISRQRQIARDGLERDIVTRKQRIGKPGRYFLVGTMQDLPKDGSDFDEFALASHIRENSDRSYRRAYVPMAALQAVSRRPAAMETFAPESFSGRKVLVVTADFAAETAALKTLGAYGFEACVVHDENEEAAFLDVASAHGVKIDLVIVDNQLGKRGIELAERQNVAVLSLDGSQLATELTFLIARHFNRNIRGALAGDATQSGPAPEWRRGDAGEERRVQVVVAEDNDINQIVFAQILEGLGYSHAIAASGDDAVRLWQEHRPELILMDITLPGLNGFEAARLIRGAEKGSGSHTPIIGVLTQAFERDRKECEDAGMDDVVLKPVSPDIIETVFQKYMRSARKVQSR</sequence>
<dbReference type="Pfam" id="PF08448">
    <property type="entry name" value="PAS_4"/>
    <property type="match status" value="1"/>
</dbReference>